<comment type="similarity">
    <text evidence="5">Belongs to the peroxiredoxin family. Prx6 subfamily.</text>
</comment>
<keyword evidence="13" id="KW-1185">Reference proteome</keyword>
<comment type="function">
    <text evidence="7">Thiol-specific peroxidase that catalyzes the reduction of hydrogen peroxide and organic hydroperoxides to water and alcohols, respectively. Plays a role in cell protection against oxidative stress by detoxifying peroxides.</text>
</comment>
<gene>
    <name evidence="12" type="ORF">WR25_18558</name>
</gene>
<evidence type="ECO:0000256" key="10">
    <source>
        <dbReference type="PIRSR" id="PIRSR000239-1"/>
    </source>
</evidence>
<dbReference type="Proteomes" id="UP000218231">
    <property type="component" value="Unassembled WGS sequence"/>
</dbReference>
<dbReference type="CDD" id="cd03016">
    <property type="entry name" value="PRX_1cys"/>
    <property type="match status" value="1"/>
</dbReference>
<organism evidence="12 13">
    <name type="scientific">Diploscapter pachys</name>
    <dbReference type="NCBI Taxonomy" id="2018661"/>
    <lineage>
        <taxon>Eukaryota</taxon>
        <taxon>Metazoa</taxon>
        <taxon>Ecdysozoa</taxon>
        <taxon>Nematoda</taxon>
        <taxon>Chromadorea</taxon>
        <taxon>Rhabditida</taxon>
        <taxon>Rhabditina</taxon>
        <taxon>Rhabditomorpha</taxon>
        <taxon>Rhabditoidea</taxon>
        <taxon>Rhabditidae</taxon>
        <taxon>Diploscapter</taxon>
    </lineage>
</organism>
<evidence type="ECO:0000256" key="7">
    <source>
        <dbReference type="ARBA" id="ARBA00037420"/>
    </source>
</evidence>
<reference evidence="12 13" key="1">
    <citation type="journal article" date="2017" name="Curr. Biol.">
        <title>Genome architecture and evolution of a unichromosomal asexual nematode.</title>
        <authorList>
            <person name="Fradin H."/>
            <person name="Zegar C."/>
            <person name="Gutwein M."/>
            <person name="Lucas J."/>
            <person name="Kovtun M."/>
            <person name="Corcoran D."/>
            <person name="Baugh L.R."/>
            <person name="Kiontke K."/>
            <person name="Gunsalus K."/>
            <person name="Fitch D.H."/>
            <person name="Piano F."/>
        </authorList>
    </citation>
    <scope>NUCLEOTIDE SEQUENCE [LARGE SCALE GENOMIC DNA]</scope>
    <source>
        <strain evidence="12">PF1309</strain>
    </source>
</reference>
<protein>
    <recommendedName>
        <fullName evidence="6">1-Cys peroxiredoxin</fullName>
    </recommendedName>
</protein>
<dbReference type="PIRSF" id="PIRSF000239">
    <property type="entry name" value="AHPC"/>
    <property type="match status" value="1"/>
</dbReference>
<name>A0A2A2K8A7_9BILA</name>
<dbReference type="Pfam" id="PF10417">
    <property type="entry name" value="1-cysPrx_C"/>
    <property type="match status" value="1"/>
</dbReference>
<dbReference type="InterPro" id="IPR045020">
    <property type="entry name" value="PRX_1cys"/>
</dbReference>
<dbReference type="GO" id="GO:0051920">
    <property type="term" value="F:peroxiredoxin activity"/>
    <property type="evidence" value="ECO:0007669"/>
    <property type="project" value="InterPro"/>
</dbReference>
<dbReference type="PANTHER" id="PTHR43503">
    <property type="entry name" value="MCG48959-RELATED"/>
    <property type="match status" value="1"/>
</dbReference>
<evidence type="ECO:0000256" key="5">
    <source>
        <dbReference type="ARBA" id="ARBA00025719"/>
    </source>
</evidence>
<dbReference type="InterPro" id="IPR036249">
    <property type="entry name" value="Thioredoxin-like_sf"/>
</dbReference>
<evidence type="ECO:0000256" key="3">
    <source>
        <dbReference type="ARBA" id="ARBA00023002"/>
    </source>
</evidence>
<dbReference type="FunFam" id="3.30.1020.10:FF:000001">
    <property type="entry name" value="1-Cys peroxiredoxin"/>
    <property type="match status" value="1"/>
</dbReference>
<dbReference type="EMBL" id="LIAE01009328">
    <property type="protein sequence ID" value="PAV70216.1"/>
    <property type="molecule type" value="Genomic_DNA"/>
</dbReference>
<dbReference type="AlphaFoldDB" id="A0A2A2K8A7"/>
<keyword evidence="2 9" id="KW-0049">Antioxidant</keyword>
<feature type="domain" description="Thioredoxin" evidence="11">
    <location>
        <begin position="1"/>
        <end position="181"/>
    </location>
</feature>
<evidence type="ECO:0000259" key="11">
    <source>
        <dbReference type="PROSITE" id="PS51352"/>
    </source>
</evidence>
<dbReference type="OrthoDB" id="2996783at2759"/>
<dbReference type="Pfam" id="PF00578">
    <property type="entry name" value="AhpC-TSA"/>
    <property type="match status" value="1"/>
</dbReference>
<dbReference type="InterPro" id="IPR019479">
    <property type="entry name" value="Peroxiredoxin_C"/>
</dbReference>
<dbReference type="STRING" id="2018661.A0A2A2K8A7"/>
<comment type="catalytic activity">
    <reaction evidence="8">
        <text>a hydroperoxide + [protein]-dithiol = [protein]-disulfide + an alcohol + H2O</text>
        <dbReference type="Rhea" id="RHEA:10008"/>
        <dbReference type="Rhea" id="RHEA-COMP:10593"/>
        <dbReference type="Rhea" id="RHEA-COMP:10594"/>
        <dbReference type="ChEBI" id="CHEBI:15377"/>
        <dbReference type="ChEBI" id="CHEBI:29950"/>
        <dbReference type="ChEBI" id="CHEBI:30879"/>
        <dbReference type="ChEBI" id="CHEBI:35924"/>
        <dbReference type="ChEBI" id="CHEBI:50058"/>
    </reaction>
</comment>
<evidence type="ECO:0000313" key="12">
    <source>
        <dbReference type="EMBL" id="PAV70216.1"/>
    </source>
</evidence>
<dbReference type="Gene3D" id="3.30.1020.10">
    <property type="entry name" value="Antioxidant, Horf6, Chain A, domain2"/>
    <property type="match status" value="1"/>
</dbReference>
<evidence type="ECO:0000256" key="9">
    <source>
        <dbReference type="PIRNR" id="PIRNR000239"/>
    </source>
</evidence>
<evidence type="ECO:0000256" key="8">
    <source>
        <dbReference type="ARBA" id="ARBA00051132"/>
    </source>
</evidence>
<dbReference type="InterPro" id="IPR000866">
    <property type="entry name" value="AhpC/TSA"/>
</dbReference>
<evidence type="ECO:0000256" key="2">
    <source>
        <dbReference type="ARBA" id="ARBA00022862"/>
    </source>
</evidence>
<dbReference type="PANTHER" id="PTHR43503:SF4">
    <property type="entry name" value="PEROXIREDOXIN-6"/>
    <property type="match status" value="1"/>
</dbReference>
<dbReference type="Gene3D" id="3.40.30.10">
    <property type="entry name" value="Glutaredoxin"/>
    <property type="match status" value="1"/>
</dbReference>
<dbReference type="GO" id="GO:0045454">
    <property type="term" value="P:cell redox homeostasis"/>
    <property type="evidence" value="ECO:0007669"/>
    <property type="project" value="TreeGrafter"/>
</dbReference>
<keyword evidence="3 9" id="KW-0560">Oxidoreductase</keyword>
<keyword evidence="4 9" id="KW-0676">Redox-active center</keyword>
<dbReference type="FunFam" id="3.40.30.10:FF:000011">
    <property type="entry name" value="Peroxiredoxin PRX1"/>
    <property type="match status" value="1"/>
</dbReference>
<evidence type="ECO:0000256" key="4">
    <source>
        <dbReference type="ARBA" id="ARBA00023284"/>
    </source>
</evidence>
<dbReference type="GO" id="GO:0005829">
    <property type="term" value="C:cytosol"/>
    <property type="evidence" value="ECO:0007669"/>
    <property type="project" value="TreeGrafter"/>
</dbReference>
<evidence type="ECO:0000313" key="13">
    <source>
        <dbReference type="Proteomes" id="UP000218231"/>
    </source>
</evidence>
<dbReference type="SUPFAM" id="SSF52833">
    <property type="entry name" value="Thioredoxin-like"/>
    <property type="match status" value="1"/>
</dbReference>
<sequence length="241" mass="27293">MRLGEVFPDFAATTDKGGFDSFHKWIGDEHWAIMFSHPADFTPVCTTELSRAAQLADECVILILQSNSWAFRFASRHVKMIALSCDSAEAHRGWIPDIRSYARIETHKEFPFEIITDSDRKLAKRLDMIDPDELDSAGLPLTARAVFFIDPTKKLRAQILYPATTGRDFHEILRVIDSLQLTAKMPVATPEGWRVGDECMVQPWLPAGDAEQRFGKNSIRTVDLPSGRPYLRFTKPPSTQQ</sequence>
<dbReference type="PROSITE" id="PS51352">
    <property type="entry name" value="THIOREDOXIN_2"/>
    <property type="match status" value="1"/>
</dbReference>
<dbReference type="InterPro" id="IPR024706">
    <property type="entry name" value="Peroxiredoxin_AhpC-typ"/>
</dbReference>
<feature type="active site" description="Cysteine sulfenic acid (-SOH) intermediate; for peroxidase activity" evidence="10">
    <location>
        <position position="45"/>
    </location>
</feature>
<dbReference type="InterPro" id="IPR013766">
    <property type="entry name" value="Thioredoxin_domain"/>
</dbReference>
<dbReference type="GO" id="GO:0005739">
    <property type="term" value="C:mitochondrion"/>
    <property type="evidence" value="ECO:0007669"/>
    <property type="project" value="TreeGrafter"/>
</dbReference>
<keyword evidence="1 9" id="KW-0575">Peroxidase</keyword>
<proteinExistence type="inferred from homology"/>
<evidence type="ECO:0000256" key="1">
    <source>
        <dbReference type="ARBA" id="ARBA00022559"/>
    </source>
</evidence>
<evidence type="ECO:0000256" key="6">
    <source>
        <dbReference type="ARBA" id="ARBA00026176"/>
    </source>
</evidence>
<accession>A0A2A2K8A7</accession>
<comment type="caution">
    <text evidence="12">The sequence shown here is derived from an EMBL/GenBank/DDBJ whole genome shotgun (WGS) entry which is preliminary data.</text>
</comment>